<dbReference type="AlphaFoldDB" id="A0A4S8MDY3"/>
<dbReference type="Proteomes" id="UP000297245">
    <property type="component" value="Unassembled WGS sequence"/>
</dbReference>
<reference evidence="1 2" key="1">
    <citation type="journal article" date="2019" name="Nat. Ecol. Evol.">
        <title>Megaphylogeny resolves global patterns of mushroom evolution.</title>
        <authorList>
            <person name="Varga T."/>
            <person name="Krizsan K."/>
            <person name="Foldi C."/>
            <person name="Dima B."/>
            <person name="Sanchez-Garcia M."/>
            <person name="Sanchez-Ramirez S."/>
            <person name="Szollosi G.J."/>
            <person name="Szarkandi J.G."/>
            <person name="Papp V."/>
            <person name="Albert L."/>
            <person name="Andreopoulos W."/>
            <person name="Angelini C."/>
            <person name="Antonin V."/>
            <person name="Barry K.W."/>
            <person name="Bougher N.L."/>
            <person name="Buchanan P."/>
            <person name="Buyck B."/>
            <person name="Bense V."/>
            <person name="Catcheside P."/>
            <person name="Chovatia M."/>
            <person name="Cooper J."/>
            <person name="Damon W."/>
            <person name="Desjardin D."/>
            <person name="Finy P."/>
            <person name="Geml J."/>
            <person name="Haridas S."/>
            <person name="Hughes K."/>
            <person name="Justo A."/>
            <person name="Karasinski D."/>
            <person name="Kautmanova I."/>
            <person name="Kiss B."/>
            <person name="Kocsube S."/>
            <person name="Kotiranta H."/>
            <person name="LaButti K.M."/>
            <person name="Lechner B.E."/>
            <person name="Liimatainen K."/>
            <person name="Lipzen A."/>
            <person name="Lukacs Z."/>
            <person name="Mihaltcheva S."/>
            <person name="Morgado L.N."/>
            <person name="Niskanen T."/>
            <person name="Noordeloos M.E."/>
            <person name="Ohm R.A."/>
            <person name="Ortiz-Santana B."/>
            <person name="Ovrebo C."/>
            <person name="Racz N."/>
            <person name="Riley R."/>
            <person name="Savchenko A."/>
            <person name="Shiryaev A."/>
            <person name="Soop K."/>
            <person name="Spirin V."/>
            <person name="Szebenyi C."/>
            <person name="Tomsovsky M."/>
            <person name="Tulloss R.E."/>
            <person name="Uehling J."/>
            <person name="Grigoriev I.V."/>
            <person name="Vagvolgyi C."/>
            <person name="Papp T."/>
            <person name="Martin F.M."/>
            <person name="Miettinen O."/>
            <person name="Hibbett D.S."/>
            <person name="Nagy L.G."/>
        </authorList>
    </citation>
    <scope>NUCLEOTIDE SEQUENCE [LARGE SCALE GENOMIC DNA]</scope>
    <source>
        <strain evidence="1 2">CBS 962.96</strain>
    </source>
</reference>
<organism evidence="1 2">
    <name type="scientific">Dendrothele bispora (strain CBS 962.96)</name>
    <dbReference type="NCBI Taxonomy" id="1314807"/>
    <lineage>
        <taxon>Eukaryota</taxon>
        <taxon>Fungi</taxon>
        <taxon>Dikarya</taxon>
        <taxon>Basidiomycota</taxon>
        <taxon>Agaricomycotina</taxon>
        <taxon>Agaricomycetes</taxon>
        <taxon>Agaricomycetidae</taxon>
        <taxon>Agaricales</taxon>
        <taxon>Agaricales incertae sedis</taxon>
        <taxon>Dendrothele</taxon>
    </lineage>
</organism>
<keyword evidence="2" id="KW-1185">Reference proteome</keyword>
<dbReference type="EMBL" id="ML179106">
    <property type="protein sequence ID" value="THV00279.1"/>
    <property type="molecule type" value="Genomic_DNA"/>
</dbReference>
<name>A0A4S8MDY3_DENBC</name>
<evidence type="ECO:0000313" key="2">
    <source>
        <dbReference type="Proteomes" id="UP000297245"/>
    </source>
</evidence>
<evidence type="ECO:0000313" key="1">
    <source>
        <dbReference type="EMBL" id="THV00279.1"/>
    </source>
</evidence>
<accession>A0A4S8MDY3</accession>
<proteinExistence type="predicted"/>
<sequence length="61" mass="7001">MHSRSLESWDISHYSGLLQGDNDIKRYRSVRHLPCPSSVLFSILLSCQESAKISWKVLLPD</sequence>
<protein>
    <submittedName>
        <fullName evidence="1">Uncharacterized protein</fullName>
    </submittedName>
</protein>
<gene>
    <name evidence="1" type="ORF">K435DRAFT_461844</name>
</gene>